<keyword evidence="4" id="KW-1185">Reference proteome</keyword>
<dbReference type="Proteomes" id="UP000006852">
    <property type="component" value="Plasmid pTRESU01"/>
</dbReference>
<geneLocation type="plasmid" evidence="3 4">
    <name>pTRESU01</name>
</geneLocation>
<dbReference type="AlphaFoldDB" id="F2NYS9"/>
<gene>
    <name evidence="3" type="ordered locus">Tresu_2723</name>
</gene>
<name>F2NYS9_TRES6</name>
<dbReference type="OrthoDB" id="363969at2"/>
<evidence type="ECO:0000313" key="4">
    <source>
        <dbReference type="Proteomes" id="UP000006852"/>
    </source>
</evidence>
<feature type="domain" description="N-terminal" evidence="2">
    <location>
        <begin position="73"/>
        <end position="112"/>
    </location>
</feature>
<dbReference type="EMBL" id="CP002632">
    <property type="protein sequence ID" value="AEB15578.1"/>
    <property type="molecule type" value="Genomic_DNA"/>
</dbReference>
<reference evidence="4" key="1">
    <citation type="submission" date="2011-04" db="EMBL/GenBank/DDBJ databases">
        <title>The complete genome of plasmid of Treponema succinifaciens DSM 2489.</title>
        <authorList>
            <person name="Lucas S."/>
            <person name="Copeland A."/>
            <person name="Lapidus A."/>
            <person name="Bruce D."/>
            <person name="Goodwin L."/>
            <person name="Pitluck S."/>
            <person name="Peters L."/>
            <person name="Kyrpides N."/>
            <person name="Mavromatis K."/>
            <person name="Ivanova N."/>
            <person name="Ovchinnikova G."/>
            <person name="Teshima H."/>
            <person name="Detter J.C."/>
            <person name="Tapia R."/>
            <person name="Han C."/>
            <person name="Land M."/>
            <person name="Hauser L."/>
            <person name="Markowitz V."/>
            <person name="Cheng J.-F."/>
            <person name="Hugenholtz P."/>
            <person name="Woyke T."/>
            <person name="Wu D."/>
            <person name="Gronow S."/>
            <person name="Wellnitz S."/>
            <person name="Brambilla E."/>
            <person name="Klenk H.-P."/>
            <person name="Eisen J.A."/>
        </authorList>
    </citation>
    <scope>NUCLEOTIDE SEQUENCE [LARGE SCALE GENOMIC DNA]</scope>
    <source>
        <strain evidence="4">ATCC 33096 / DSM 2489 / 6091</strain>
        <plasmid evidence="4">Plasmid pTRESU01</plasmid>
    </source>
</reference>
<dbReference type="HOGENOM" id="CLU_1089651_0_0_12"/>
<dbReference type="InterPro" id="IPR013610">
    <property type="entry name" value="ArdC_N"/>
</dbReference>
<feature type="region of interest" description="Disordered" evidence="1">
    <location>
        <begin position="236"/>
        <end position="255"/>
    </location>
</feature>
<dbReference type="Pfam" id="PF08401">
    <property type="entry name" value="ArdcN"/>
    <property type="match status" value="1"/>
</dbReference>
<sequence length="255" mass="28442">MENENTNPFETPVSKSEFSGFWIPSHNAKVMKAGLDANKAPFLPDHNGKVKAEPVHTLSQGYCLPASRLIPVQFEKMKKGYESNIVATRNQINEAGTELKDGEKGVLYNFKGKDENFHTAAVFFPEQTENPGVIMEMAKDKINQPTNLKGLSLTIESAEPVEYLGSYIAACKSGMNLSVSPEIAEDFKKNIMVNVNNDLKKAENRDKSIDSVGNILFNADRRGTEILKTFAFEQNQNQNSSMAPKKQEPEMEMIF</sequence>
<evidence type="ECO:0000256" key="1">
    <source>
        <dbReference type="SAM" id="MobiDB-lite"/>
    </source>
</evidence>
<evidence type="ECO:0000313" key="3">
    <source>
        <dbReference type="EMBL" id="AEB15578.1"/>
    </source>
</evidence>
<accession>F2NYS9</accession>
<keyword evidence="3" id="KW-0614">Plasmid</keyword>
<dbReference type="GeneID" id="302999807"/>
<dbReference type="KEGG" id="tsu:Tresu_2723"/>
<dbReference type="RefSeq" id="WP_013702820.1">
    <property type="nucleotide sequence ID" value="NC_015386.1"/>
</dbReference>
<evidence type="ECO:0000259" key="2">
    <source>
        <dbReference type="Pfam" id="PF08401"/>
    </source>
</evidence>
<dbReference type="GO" id="GO:0003697">
    <property type="term" value="F:single-stranded DNA binding"/>
    <property type="evidence" value="ECO:0007669"/>
    <property type="project" value="InterPro"/>
</dbReference>
<organism evidence="3 4">
    <name type="scientific">Treponema succinifaciens (strain ATCC 33096 / DSM 2489 / 6091)</name>
    <dbReference type="NCBI Taxonomy" id="869209"/>
    <lineage>
        <taxon>Bacteria</taxon>
        <taxon>Pseudomonadati</taxon>
        <taxon>Spirochaetota</taxon>
        <taxon>Spirochaetia</taxon>
        <taxon>Spirochaetales</taxon>
        <taxon>Treponemataceae</taxon>
        <taxon>Treponema</taxon>
    </lineage>
</organism>
<proteinExistence type="predicted"/>
<protein>
    <recommendedName>
        <fullName evidence="2">N-terminal domain-containing protein</fullName>
    </recommendedName>
</protein>